<evidence type="ECO:0000313" key="3">
    <source>
        <dbReference type="Proteomes" id="UP001338125"/>
    </source>
</evidence>
<dbReference type="InterPro" id="IPR021661">
    <property type="entry name" value="Rap1_C"/>
</dbReference>
<dbReference type="Gene3D" id="1.10.10.2170">
    <property type="match status" value="1"/>
</dbReference>
<proteinExistence type="predicted"/>
<evidence type="ECO:0000313" key="2">
    <source>
        <dbReference type="EMBL" id="KAK5987817.1"/>
    </source>
</evidence>
<organism evidence="2 3">
    <name type="scientific">Cladobotryum mycophilum</name>
    <dbReference type="NCBI Taxonomy" id="491253"/>
    <lineage>
        <taxon>Eukaryota</taxon>
        <taxon>Fungi</taxon>
        <taxon>Dikarya</taxon>
        <taxon>Ascomycota</taxon>
        <taxon>Pezizomycotina</taxon>
        <taxon>Sordariomycetes</taxon>
        <taxon>Hypocreomycetidae</taxon>
        <taxon>Hypocreales</taxon>
        <taxon>Hypocreaceae</taxon>
        <taxon>Cladobotryum</taxon>
    </lineage>
</organism>
<keyword evidence="3" id="KW-1185">Reference proteome</keyword>
<reference evidence="2 3" key="1">
    <citation type="submission" date="2024-01" db="EMBL/GenBank/DDBJ databases">
        <title>Complete genome of Cladobotryum mycophilum ATHUM6906.</title>
        <authorList>
            <person name="Christinaki A.C."/>
            <person name="Myridakis A.I."/>
            <person name="Kouvelis V.N."/>
        </authorList>
    </citation>
    <scope>NUCLEOTIDE SEQUENCE [LARGE SCALE GENOMIC DNA]</scope>
    <source>
        <strain evidence="2 3">ATHUM6906</strain>
    </source>
</reference>
<accession>A0ABR0S6M3</accession>
<dbReference type="EMBL" id="JAVFKD010000016">
    <property type="protein sequence ID" value="KAK5987817.1"/>
    <property type="molecule type" value="Genomic_DNA"/>
</dbReference>
<evidence type="ECO:0000259" key="1">
    <source>
        <dbReference type="Pfam" id="PF11626"/>
    </source>
</evidence>
<sequence>MTPGNLAILVMDSLKQGSGVPTGRQGIWTDEDDDRLRLMDSVDATREPSTLEEARLTEEAQRLWRRLSHKHTADGVVLRREFLEAREGMMGHDARR</sequence>
<dbReference type="InterPro" id="IPR038104">
    <property type="entry name" value="Rap1_C_sf"/>
</dbReference>
<comment type="caution">
    <text evidence="2">The sequence shown here is derived from an EMBL/GenBank/DDBJ whole genome shotgun (WGS) entry which is preliminary data.</text>
</comment>
<feature type="domain" description="TRF2-interacting telomeric protein/Rap1 C-terminal" evidence="1">
    <location>
        <begin position="1"/>
        <end position="84"/>
    </location>
</feature>
<name>A0ABR0S6M3_9HYPO</name>
<dbReference type="Pfam" id="PF11626">
    <property type="entry name" value="Rap1_C"/>
    <property type="match status" value="1"/>
</dbReference>
<dbReference type="Proteomes" id="UP001338125">
    <property type="component" value="Unassembled WGS sequence"/>
</dbReference>
<protein>
    <recommendedName>
        <fullName evidence="1">TRF2-interacting telomeric protein/Rap1 C-terminal domain-containing protein</fullName>
    </recommendedName>
</protein>
<gene>
    <name evidence="2" type="ORF">PT974_11951</name>
</gene>